<evidence type="ECO:0000256" key="5">
    <source>
        <dbReference type="RuleBase" id="RU004508"/>
    </source>
</evidence>
<evidence type="ECO:0000256" key="4">
    <source>
        <dbReference type="PIRSR" id="PIRSR000390-2"/>
    </source>
</evidence>
<dbReference type="InterPro" id="IPR000653">
    <property type="entry name" value="DegT/StrS_aminotransferase"/>
</dbReference>
<dbReference type="EMBL" id="VZZK01000009">
    <property type="protein sequence ID" value="KAB1079257.1"/>
    <property type="molecule type" value="Genomic_DNA"/>
</dbReference>
<accession>A0A6L3T2U1</accession>
<dbReference type="InterPro" id="IPR015422">
    <property type="entry name" value="PyrdxlP-dep_Trfase_small"/>
</dbReference>
<dbReference type="GO" id="GO:0030170">
    <property type="term" value="F:pyridoxal phosphate binding"/>
    <property type="evidence" value="ECO:0007669"/>
    <property type="project" value="TreeGrafter"/>
</dbReference>
<dbReference type="GO" id="GO:0008483">
    <property type="term" value="F:transaminase activity"/>
    <property type="evidence" value="ECO:0007669"/>
    <property type="project" value="UniProtKB-KW"/>
</dbReference>
<dbReference type="SUPFAM" id="SSF53383">
    <property type="entry name" value="PLP-dependent transferases"/>
    <property type="match status" value="1"/>
</dbReference>
<keyword evidence="7" id="KW-1185">Reference proteome</keyword>
<dbReference type="PANTHER" id="PTHR30244:SF36">
    <property type="entry name" value="3-OXO-GLUCOSE-6-PHOSPHATE:GLUTAMATE AMINOTRANSFERASE"/>
    <property type="match status" value="1"/>
</dbReference>
<protein>
    <submittedName>
        <fullName evidence="6">Aminotransferase class I/II-fold pyridoxal phosphate-dependent enzyme</fullName>
    </submittedName>
</protein>
<dbReference type="Gene3D" id="3.90.1150.10">
    <property type="entry name" value="Aspartate Aminotransferase, domain 1"/>
    <property type="match status" value="1"/>
</dbReference>
<evidence type="ECO:0000313" key="7">
    <source>
        <dbReference type="Proteomes" id="UP000474159"/>
    </source>
</evidence>
<dbReference type="InterPro" id="IPR015421">
    <property type="entry name" value="PyrdxlP-dep_Trfase_major"/>
</dbReference>
<organism evidence="6 7">
    <name type="scientific">Methylobacterium soli</name>
    <dbReference type="NCBI Taxonomy" id="553447"/>
    <lineage>
        <taxon>Bacteria</taxon>
        <taxon>Pseudomonadati</taxon>
        <taxon>Pseudomonadota</taxon>
        <taxon>Alphaproteobacteria</taxon>
        <taxon>Hyphomicrobiales</taxon>
        <taxon>Methylobacteriaceae</taxon>
        <taxon>Methylobacterium</taxon>
    </lineage>
</organism>
<keyword evidence="6" id="KW-0808">Transferase</keyword>
<evidence type="ECO:0000256" key="1">
    <source>
        <dbReference type="ARBA" id="ARBA00022898"/>
    </source>
</evidence>
<reference evidence="6 7" key="1">
    <citation type="submission" date="2019-09" db="EMBL/GenBank/DDBJ databases">
        <title>YIM 48816 draft genome.</title>
        <authorList>
            <person name="Jiang L."/>
        </authorList>
    </citation>
    <scope>NUCLEOTIDE SEQUENCE [LARGE SCALE GENOMIC DNA]</scope>
    <source>
        <strain evidence="6 7">YIM 48816</strain>
    </source>
</reference>
<dbReference type="PIRSF" id="PIRSF000390">
    <property type="entry name" value="PLP_StrS"/>
    <property type="match status" value="1"/>
</dbReference>
<feature type="modified residue" description="N6-(pyridoxal phosphate)lysine" evidence="4">
    <location>
        <position position="185"/>
    </location>
</feature>
<keyword evidence="6" id="KW-0032">Aminotransferase</keyword>
<dbReference type="Pfam" id="PF01041">
    <property type="entry name" value="DegT_DnrJ_EryC1"/>
    <property type="match status" value="1"/>
</dbReference>
<sequence length="367" mass="38227">MILQASPPLRIARFRPEIDAAVAGVLGGTEYILGSAVAAFEAAFAEYCGSRHCVGVASGTDALALSLRALGIGPGDEVILPALTFAGSAQAILHCGAEPRFVEVEAGTRCIDPSAVADAVNGRTAAIMPVHLFGHPADMPALREVADRHHLALIEDCAQSHGATLKGRRLGTFGHAAAYSFYPTKNLGCIGDGGAVATNDAQLAERVRALRQYGFAPGGRVSRSLGFNARLDAIQAAILLALLPHLAAGNAERRAIAARYRAHFEPCPAIGLPPDADGCVYHQFALAHADRDGLMRHLAAAGIGSAVHYAPALHRHPAFLEGAARPLPVTDALSATLLSLPIQPEVARDAVEPIAEAVLDFVGARTR</sequence>
<dbReference type="RefSeq" id="WP_150999992.1">
    <property type="nucleotide sequence ID" value="NZ_BPQY01000555.1"/>
</dbReference>
<dbReference type="Gene3D" id="3.40.640.10">
    <property type="entry name" value="Type I PLP-dependent aspartate aminotransferase-like (Major domain)"/>
    <property type="match status" value="1"/>
</dbReference>
<name>A0A6L3T2U1_9HYPH</name>
<gene>
    <name evidence="6" type="ORF">F6X53_10555</name>
</gene>
<evidence type="ECO:0000256" key="2">
    <source>
        <dbReference type="ARBA" id="ARBA00037999"/>
    </source>
</evidence>
<dbReference type="PANTHER" id="PTHR30244">
    <property type="entry name" value="TRANSAMINASE"/>
    <property type="match status" value="1"/>
</dbReference>
<comment type="similarity">
    <text evidence="2 5">Belongs to the DegT/DnrJ/EryC1 family.</text>
</comment>
<dbReference type="GO" id="GO:0000271">
    <property type="term" value="P:polysaccharide biosynthetic process"/>
    <property type="evidence" value="ECO:0007669"/>
    <property type="project" value="TreeGrafter"/>
</dbReference>
<comment type="caution">
    <text evidence="6">The sequence shown here is derived from an EMBL/GenBank/DDBJ whole genome shotgun (WGS) entry which is preliminary data.</text>
</comment>
<dbReference type="CDD" id="cd00616">
    <property type="entry name" value="AHBA_syn"/>
    <property type="match status" value="1"/>
</dbReference>
<feature type="active site" description="Proton acceptor" evidence="3">
    <location>
        <position position="185"/>
    </location>
</feature>
<dbReference type="InterPro" id="IPR015424">
    <property type="entry name" value="PyrdxlP-dep_Trfase"/>
</dbReference>
<proteinExistence type="inferred from homology"/>
<dbReference type="OrthoDB" id="9768668at2"/>
<dbReference type="AlphaFoldDB" id="A0A6L3T2U1"/>
<dbReference type="Proteomes" id="UP000474159">
    <property type="component" value="Unassembled WGS sequence"/>
</dbReference>
<keyword evidence="1 4" id="KW-0663">Pyridoxal phosphate</keyword>
<evidence type="ECO:0000256" key="3">
    <source>
        <dbReference type="PIRSR" id="PIRSR000390-1"/>
    </source>
</evidence>
<evidence type="ECO:0000313" key="6">
    <source>
        <dbReference type="EMBL" id="KAB1079257.1"/>
    </source>
</evidence>